<reference evidence="1 2" key="1">
    <citation type="submission" date="2012-03" db="EMBL/GenBank/DDBJ databases">
        <title>The Genome Sequence of Bartonella washoensis 085-0475.</title>
        <authorList>
            <consortium name="The Broad Institute Genome Sequencing Platform"/>
            <consortium name="The Broad Institute Genome Sequencing Center for Infectious Disease"/>
            <person name="Feldgarden M."/>
            <person name="Kirby J."/>
            <person name="Kosoy M."/>
            <person name="Birtles R."/>
            <person name="Probert W.S."/>
            <person name="Chiaraviglio L."/>
            <person name="Young S.K."/>
            <person name="Zeng Q."/>
            <person name="Gargeya S."/>
            <person name="Fitzgerald M."/>
            <person name="Haas B."/>
            <person name="Abouelleil A."/>
            <person name="Alvarado L."/>
            <person name="Arachchi H.M."/>
            <person name="Berlin A."/>
            <person name="Chapman S.B."/>
            <person name="Gearin G."/>
            <person name="Goldberg J."/>
            <person name="Griggs A."/>
            <person name="Gujja S."/>
            <person name="Hansen M."/>
            <person name="Heiman D."/>
            <person name="Howarth C."/>
            <person name="Larimer J."/>
            <person name="Lui A."/>
            <person name="MacDonald P.J.P."/>
            <person name="McCowen C."/>
            <person name="Montmayeur A."/>
            <person name="Murphy C."/>
            <person name="Neiman D."/>
            <person name="Pearson M."/>
            <person name="Priest M."/>
            <person name="Roberts A."/>
            <person name="Saif S."/>
            <person name="Shea T."/>
            <person name="Sisk P."/>
            <person name="Stolte C."/>
            <person name="Sykes S."/>
            <person name="Wortman J."/>
            <person name="Nusbaum C."/>
            <person name="Birren B."/>
        </authorList>
    </citation>
    <scope>NUCLEOTIDE SEQUENCE [LARGE SCALE GENOMIC DNA]</scope>
    <source>
        <strain evidence="1 2">085-0475</strain>
    </source>
</reference>
<dbReference type="PATRIC" id="fig|1094564.3.peg.1657"/>
<proteinExistence type="predicted"/>
<organism evidence="1 2">
    <name type="scientific">Cardidatus Bartonella washoeensis 085-0475</name>
    <dbReference type="NCBI Taxonomy" id="1094564"/>
    <lineage>
        <taxon>Bacteria</taxon>
        <taxon>Pseudomonadati</taxon>
        <taxon>Pseudomonadota</taxon>
        <taxon>Alphaproteobacteria</taxon>
        <taxon>Hyphomicrobiales</taxon>
        <taxon>Bartonellaceae</taxon>
        <taxon>Bartonella</taxon>
    </lineage>
</organism>
<accession>J0QCP1</accession>
<gene>
    <name evidence="1" type="ORF">MCW_01405</name>
</gene>
<dbReference type="STRING" id="1094564.MCW_01405"/>
<dbReference type="Proteomes" id="UP000002646">
    <property type="component" value="Unassembled WGS sequence"/>
</dbReference>
<dbReference type="HOGENOM" id="CLU_2300221_0_0_5"/>
<evidence type="ECO:0000313" key="2">
    <source>
        <dbReference type="Proteomes" id="UP000002646"/>
    </source>
</evidence>
<sequence>MNVQDEQTLAEDILSTIVTAWGHNVIQKNAWHEVQKNNKGALRFSFNNWASPLSLMSSHYASFTQDLRWKDFTEKINAFCLKDPSLIHPSIWKGISQCLL</sequence>
<dbReference type="RefSeq" id="WP_006926191.1">
    <property type="nucleotide sequence ID" value="NZ_JH725103.1"/>
</dbReference>
<dbReference type="AlphaFoldDB" id="J0QCP1"/>
<protein>
    <submittedName>
        <fullName evidence="1">Uncharacterized protein</fullName>
    </submittedName>
</protein>
<dbReference type="OrthoDB" id="7923668at2"/>
<evidence type="ECO:0000313" key="1">
    <source>
        <dbReference type="EMBL" id="EJF83111.1"/>
    </source>
</evidence>
<name>J0QCP1_9HYPH</name>
<dbReference type="EMBL" id="AILX01000030">
    <property type="protein sequence ID" value="EJF83111.1"/>
    <property type="molecule type" value="Genomic_DNA"/>
</dbReference>
<comment type="caution">
    <text evidence="1">The sequence shown here is derived from an EMBL/GenBank/DDBJ whole genome shotgun (WGS) entry which is preliminary data.</text>
</comment>